<feature type="transmembrane region" description="Helical" evidence="9">
    <location>
        <begin position="304"/>
        <end position="330"/>
    </location>
</feature>
<dbReference type="GO" id="GO:0035435">
    <property type="term" value="P:phosphate ion transmembrane transport"/>
    <property type="evidence" value="ECO:0007669"/>
    <property type="project" value="TreeGrafter"/>
</dbReference>
<dbReference type="GO" id="GO:0005315">
    <property type="term" value="F:phosphate transmembrane transporter activity"/>
    <property type="evidence" value="ECO:0007669"/>
    <property type="project" value="InterPro"/>
</dbReference>
<keyword evidence="8 9" id="KW-0472">Membrane</keyword>
<dbReference type="AlphaFoldDB" id="A0A7C4FDB7"/>
<evidence type="ECO:0000256" key="2">
    <source>
        <dbReference type="ARBA" id="ARBA00004141"/>
    </source>
</evidence>
<dbReference type="PANTHER" id="PTHR11101">
    <property type="entry name" value="PHOSPHATE TRANSPORTER"/>
    <property type="match status" value="1"/>
</dbReference>
<keyword evidence="4" id="KW-0813">Transport</keyword>
<evidence type="ECO:0000256" key="5">
    <source>
        <dbReference type="ARBA" id="ARBA00022592"/>
    </source>
</evidence>
<organism evidence="10">
    <name type="scientific">Ignisphaera aggregans</name>
    <dbReference type="NCBI Taxonomy" id="334771"/>
    <lineage>
        <taxon>Archaea</taxon>
        <taxon>Thermoproteota</taxon>
        <taxon>Thermoprotei</taxon>
        <taxon>Desulfurococcales</taxon>
        <taxon>Desulfurococcaceae</taxon>
        <taxon>Ignisphaera</taxon>
    </lineage>
</organism>
<comment type="similarity">
    <text evidence="3">Belongs to the inorganic phosphate transporter (PiT) (TC 2.A.20) family.</text>
</comment>
<reference evidence="10" key="1">
    <citation type="journal article" date="2020" name="mSystems">
        <title>Genome- and Community-Level Interaction Insights into Carbon Utilization and Element Cycling Functions of Hydrothermarchaeota in Hydrothermal Sediment.</title>
        <authorList>
            <person name="Zhou Z."/>
            <person name="Liu Y."/>
            <person name="Xu W."/>
            <person name="Pan J."/>
            <person name="Luo Z.H."/>
            <person name="Li M."/>
        </authorList>
    </citation>
    <scope>NUCLEOTIDE SEQUENCE [LARGE SCALE GENOMIC DNA]</scope>
    <source>
        <strain evidence="10">SpSt-732</strain>
    </source>
</reference>
<keyword evidence="7 9" id="KW-1133">Transmembrane helix</keyword>
<sequence>MLGLIIAGLAVSALIAFSMGANDLANSIAPLIGSGISRFKQALIVFSIGLLAGAMAQGYMVIKTLGKGIVSDVDVVGALSASLAAFIWVMLATVKGIPISTTHSITGGVIGIGIAYTLLYGKATSLNLGIVSRIVLSWVTSPPLSIALAALLYYLTKRIFSQGDNGRIIPAAVAMAFFVAYSFGANDVANAVGVYISVTSKFFGLPDSDAMRLLTAFAVLFICLGGAVAGKRVVETLAYRVTRLDPSTSVAANADAIAVWLYTTIPFLLFGYGLPISTSYAAVGAIIGAGIAKHKRLRALNLRLVLFIMFAWVITVPVTASLAIAIYTLLSYIL</sequence>
<dbReference type="GO" id="GO:0016020">
    <property type="term" value="C:membrane"/>
    <property type="evidence" value="ECO:0007669"/>
    <property type="project" value="UniProtKB-SubCell"/>
</dbReference>
<evidence type="ECO:0000256" key="4">
    <source>
        <dbReference type="ARBA" id="ARBA00022448"/>
    </source>
</evidence>
<feature type="transmembrane region" description="Helical" evidence="9">
    <location>
        <begin position="269"/>
        <end position="292"/>
    </location>
</feature>
<dbReference type="PANTHER" id="PTHR11101:SF80">
    <property type="entry name" value="PHOSPHATE TRANSPORTER"/>
    <property type="match status" value="1"/>
</dbReference>
<evidence type="ECO:0000313" key="10">
    <source>
        <dbReference type="EMBL" id="HGI86845.1"/>
    </source>
</evidence>
<evidence type="ECO:0000256" key="1">
    <source>
        <dbReference type="ARBA" id="ARBA00001981"/>
    </source>
</evidence>
<feature type="transmembrane region" description="Helical" evidence="9">
    <location>
        <begin position="168"/>
        <end position="198"/>
    </location>
</feature>
<protein>
    <submittedName>
        <fullName evidence="10">Inorganic phosphate transporter</fullName>
    </submittedName>
</protein>
<evidence type="ECO:0000256" key="7">
    <source>
        <dbReference type="ARBA" id="ARBA00022989"/>
    </source>
</evidence>
<dbReference type="InterPro" id="IPR001204">
    <property type="entry name" value="Phos_transporter"/>
</dbReference>
<feature type="transmembrane region" description="Helical" evidence="9">
    <location>
        <begin position="131"/>
        <end position="156"/>
    </location>
</feature>
<keyword evidence="6 9" id="KW-0812">Transmembrane</keyword>
<proteinExistence type="inferred from homology"/>
<evidence type="ECO:0000256" key="6">
    <source>
        <dbReference type="ARBA" id="ARBA00022692"/>
    </source>
</evidence>
<comment type="caution">
    <text evidence="10">The sequence shown here is derived from an EMBL/GenBank/DDBJ whole genome shotgun (WGS) entry which is preliminary data.</text>
</comment>
<feature type="transmembrane region" description="Helical" evidence="9">
    <location>
        <begin position="43"/>
        <end position="62"/>
    </location>
</feature>
<dbReference type="EMBL" id="DTFF01000003">
    <property type="protein sequence ID" value="HGI86845.1"/>
    <property type="molecule type" value="Genomic_DNA"/>
</dbReference>
<feature type="transmembrane region" description="Helical" evidence="9">
    <location>
        <begin position="210"/>
        <end position="230"/>
    </location>
</feature>
<keyword evidence="5" id="KW-0592">Phosphate transport</keyword>
<evidence type="ECO:0000256" key="9">
    <source>
        <dbReference type="SAM" id="Phobius"/>
    </source>
</evidence>
<gene>
    <name evidence="10" type="ORF">ENV14_00365</name>
</gene>
<dbReference type="Pfam" id="PF01384">
    <property type="entry name" value="PHO4"/>
    <property type="match status" value="2"/>
</dbReference>
<feature type="transmembrane region" description="Helical" evidence="9">
    <location>
        <begin position="69"/>
        <end position="91"/>
    </location>
</feature>
<name>A0A7C4FDB7_9CREN</name>
<comment type="function">
    <text evidence="1">Potential transporter for phosphate.</text>
</comment>
<evidence type="ECO:0000256" key="8">
    <source>
        <dbReference type="ARBA" id="ARBA00023136"/>
    </source>
</evidence>
<evidence type="ECO:0000256" key="3">
    <source>
        <dbReference type="ARBA" id="ARBA00009916"/>
    </source>
</evidence>
<accession>A0A7C4FDB7</accession>
<feature type="transmembrane region" description="Helical" evidence="9">
    <location>
        <begin position="97"/>
        <end position="119"/>
    </location>
</feature>
<comment type="subcellular location">
    <subcellularLocation>
        <location evidence="2">Membrane</location>
        <topology evidence="2">Multi-pass membrane protein</topology>
    </subcellularLocation>
</comment>